<dbReference type="AlphaFoldDB" id="A0A7J6N2T6"/>
<accession>A0A7J6N2T6</accession>
<evidence type="ECO:0000313" key="3">
    <source>
        <dbReference type="EMBL" id="KAF4678228.1"/>
    </source>
</evidence>
<comment type="caution">
    <text evidence="3">The sequence shown here is derived from an EMBL/GenBank/DDBJ whole genome shotgun (WGS) entry which is preliminary data.</text>
</comment>
<feature type="compositionally biased region" description="Low complexity" evidence="1">
    <location>
        <begin position="122"/>
        <end position="156"/>
    </location>
</feature>
<reference evidence="3 4" key="1">
    <citation type="submission" date="2020-04" db="EMBL/GenBank/DDBJ databases">
        <title>Perkinsus chesapeaki whole genome sequence.</title>
        <authorList>
            <person name="Bogema D.R."/>
        </authorList>
    </citation>
    <scope>NUCLEOTIDE SEQUENCE [LARGE SCALE GENOMIC DNA]</scope>
    <source>
        <strain evidence="3">ATCC PRA-425</strain>
    </source>
</reference>
<feature type="signal peptide" evidence="2">
    <location>
        <begin position="1"/>
        <end position="22"/>
    </location>
</feature>
<dbReference type="EMBL" id="JAAPAO010000002">
    <property type="protein sequence ID" value="KAF4678228.1"/>
    <property type="molecule type" value="Genomic_DNA"/>
</dbReference>
<feature type="region of interest" description="Disordered" evidence="1">
    <location>
        <begin position="19"/>
        <end position="55"/>
    </location>
</feature>
<keyword evidence="2" id="KW-0732">Signal</keyword>
<dbReference type="PROSITE" id="PS51257">
    <property type="entry name" value="PROKAR_LIPOPROTEIN"/>
    <property type="match status" value="1"/>
</dbReference>
<dbReference type="Proteomes" id="UP000591131">
    <property type="component" value="Unassembled WGS sequence"/>
</dbReference>
<evidence type="ECO:0000256" key="2">
    <source>
        <dbReference type="SAM" id="SignalP"/>
    </source>
</evidence>
<proteinExistence type="predicted"/>
<sequence length="164" mass="16688">MVRIVAVTVASALAIALSGCSSDSTSSNDSTAASPTTPSATGAGPYDPQYPDYPVVTTTQSPCPIGDAFCQSQTVNGGDFSNSFCKYWLTNQAFCQGPPGSTDPQQLNVPCECPSLVTSTVTTTTVPTTSSSTEQTTSSPRTEVSTSSPSTSSSTEAAKSAGQF</sequence>
<evidence type="ECO:0000256" key="1">
    <source>
        <dbReference type="SAM" id="MobiDB-lite"/>
    </source>
</evidence>
<feature type="compositionally biased region" description="Low complexity" evidence="1">
    <location>
        <begin position="19"/>
        <end position="54"/>
    </location>
</feature>
<feature type="region of interest" description="Disordered" evidence="1">
    <location>
        <begin position="122"/>
        <end position="164"/>
    </location>
</feature>
<keyword evidence="4" id="KW-1185">Reference proteome</keyword>
<protein>
    <submittedName>
        <fullName evidence="3">Uncharacterized protein</fullName>
    </submittedName>
</protein>
<name>A0A7J6N2T6_PERCH</name>
<evidence type="ECO:0000313" key="4">
    <source>
        <dbReference type="Proteomes" id="UP000591131"/>
    </source>
</evidence>
<organism evidence="3 4">
    <name type="scientific">Perkinsus chesapeaki</name>
    <name type="common">Clam parasite</name>
    <name type="synonym">Perkinsus andrewsi</name>
    <dbReference type="NCBI Taxonomy" id="330153"/>
    <lineage>
        <taxon>Eukaryota</taxon>
        <taxon>Sar</taxon>
        <taxon>Alveolata</taxon>
        <taxon>Perkinsozoa</taxon>
        <taxon>Perkinsea</taxon>
        <taxon>Perkinsida</taxon>
        <taxon>Perkinsidae</taxon>
        <taxon>Perkinsus</taxon>
    </lineage>
</organism>
<gene>
    <name evidence="3" type="ORF">FOL47_003290</name>
</gene>
<feature type="chain" id="PRO_5029441838" evidence="2">
    <location>
        <begin position="23"/>
        <end position="164"/>
    </location>
</feature>